<reference evidence="4 5" key="1">
    <citation type="submission" date="2016-08" db="EMBL/GenBank/DDBJ databases">
        <title>A Parts List for Fungal Cellulosomes Revealed by Comparative Genomics.</title>
        <authorList>
            <consortium name="DOE Joint Genome Institute"/>
            <person name="Haitjema C.H."/>
            <person name="Gilmore S.P."/>
            <person name="Henske J.K."/>
            <person name="Solomon K.V."/>
            <person name="De Groot R."/>
            <person name="Kuo A."/>
            <person name="Mondo S.J."/>
            <person name="Salamov A.A."/>
            <person name="Labutti K."/>
            <person name="Zhao Z."/>
            <person name="Chiniquy J."/>
            <person name="Barry K."/>
            <person name="Brewer H.M."/>
            <person name="Purvine S.O."/>
            <person name="Wright A.T."/>
            <person name="Boxma B."/>
            <person name="Van Alen T."/>
            <person name="Hackstein J.H."/>
            <person name="Baker S.E."/>
            <person name="Grigoriev I.V."/>
            <person name="O'Malley M.A."/>
        </authorList>
    </citation>
    <scope>NUCLEOTIDE SEQUENCE [LARGE SCALE GENOMIC DNA]</scope>
    <source>
        <strain evidence="4 5">S4</strain>
    </source>
</reference>
<evidence type="ECO:0000313" key="4">
    <source>
        <dbReference type="EMBL" id="ORX80841.1"/>
    </source>
</evidence>
<keyword evidence="3" id="KW-0472">Membrane</keyword>
<dbReference type="Pfam" id="PF07348">
    <property type="entry name" value="Syd"/>
    <property type="match status" value="1"/>
</dbReference>
<name>A0A1Y1X4U5_9FUNG</name>
<dbReference type="Gene3D" id="3.40.1580.20">
    <property type="entry name" value="Syd protein"/>
    <property type="match status" value="1"/>
</dbReference>
<evidence type="ECO:0000256" key="3">
    <source>
        <dbReference type="ARBA" id="ARBA00023136"/>
    </source>
</evidence>
<organism evidence="4 5">
    <name type="scientific">Anaeromyces robustus</name>
    <dbReference type="NCBI Taxonomy" id="1754192"/>
    <lineage>
        <taxon>Eukaryota</taxon>
        <taxon>Fungi</taxon>
        <taxon>Fungi incertae sedis</taxon>
        <taxon>Chytridiomycota</taxon>
        <taxon>Chytridiomycota incertae sedis</taxon>
        <taxon>Neocallimastigomycetes</taxon>
        <taxon>Neocallimastigales</taxon>
        <taxon>Neocallimastigaceae</taxon>
        <taxon>Anaeromyces</taxon>
    </lineage>
</organism>
<accession>A0A1Y1X4U5</accession>
<dbReference type="InterPro" id="IPR037883">
    <property type="entry name" value="Knr4/Smi1-like_sf"/>
</dbReference>
<gene>
    <name evidence="4" type="ORF">BCR32DRAFT_299851</name>
</gene>
<keyword evidence="2" id="KW-0997">Cell inner membrane</keyword>
<proteinExistence type="predicted"/>
<evidence type="ECO:0000256" key="1">
    <source>
        <dbReference type="ARBA" id="ARBA00022475"/>
    </source>
</evidence>
<protein>
    <submittedName>
        <fullName evidence="4">Uncharacterized protein</fullName>
    </submittedName>
</protein>
<dbReference type="GO" id="GO:0009898">
    <property type="term" value="C:cytoplasmic side of plasma membrane"/>
    <property type="evidence" value="ECO:0007669"/>
    <property type="project" value="InterPro"/>
</dbReference>
<evidence type="ECO:0000313" key="5">
    <source>
        <dbReference type="Proteomes" id="UP000193944"/>
    </source>
</evidence>
<dbReference type="InterPro" id="IPR009948">
    <property type="entry name" value="Syd"/>
</dbReference>
<dbReference type="AlphaFoldDB" id="A0A1Y1X4U5"/>
<sequence length="191" mass="23033">MTMTVREIMLRKFKNYKYIIGEREIDPIISEKDCDEDSPFYLGRYENDKEQVYWKPIKMNGEIFNFEELEKKIGVKLWSSIKEYYQTYWFLDYIEHYIDKYGILHEVHMPAVEPGFEIKSLEYAIEDYQENTGDYSNDFIPFGYDYLTSMPIMIENSTGKVYLYEDGIEKGEFKFLCDSLEELLGQHYEEE</sequence>
<comment type="caution">
    <text evidence="4">The sequence shown here is derived from an EMBL/GenBank/DDBJ whole genome shotgun (WGS) entry which is preliminary data.</text>
</comment>
<dbReference type="SUPFAM" id="SSF160631">
    <property type="entry name" value="SMI1/KNR4-like"/>
    <property type="match status" value="1"/>
</dbReference>
<evidence type="ECO:0000256" key="2">
    <source>
        <dbReference type="ARBA" id="ARBA00022519"/>
    </source>
</evidence>
<keyword evidence="5" id="KW-1185">Reference proteome</keyword>
<keyword evidence="1" id="KW-1003">Cell membrane</keyword>
<dbReference type="Proteomes" id="UP000193944">
    <property type="component" value="Unassembled WGS sequence"/>
</dbReference>
<dbReference type="EMBL" id="MCFG01000134">
    <property type="protein sequence ID" value="ORX80841.1"/>
    <property type="molecule type" value="Genomic_DNA"/>
</dbReference>
<dbReference type="InterPro" id="IPR038228">
    <property type="entry name" value="Syd_sf"/>
</dbReference>
<reference evidence="4 5" key="2">
    <citation type="submission" date="2016-08" db="EMBL/GenBank/DDBJ databases">
        <title>Pervasive Adenine N6-methylation of Active Genes in Fungi.</title>
        <authorList>
            <consortium name="DOE Joint Genome Institute"/>
            <person name="Mondo S.J."/>
            <person name="Dannebaum R.O."/>
            <person name="Kuo R.C."/>
            <person name="Labutti K."/>
            <person name="Haridas S."/>
            <person name="Kuo A."/>
            <person name="Salamov A."/>
            <person name="Ahrendt S.R."/>
            <person name="Lipzen A."/>
            <person name="Sullivan W."/>
            <person name="Andreopoulos W.B."/>
            <person name="Clum A."/>
            <person name="Lindquist E."/>
            <person name="Daum C."/>
            <person name="Ramamoorthy G.K."/>
            <person name="Gryganskyi A."/>
            <person name="Culley D."/>
            <person name="Magnuson J.K."/>
            <person name="James T.Y."/>
            <person name="O'Malley M.A."/>
            <person name="Stajich J.E."/>
            <person name="Spatafora J.W."/>
            <person name="Visel A."/>
            <person name="Grigoriev I.V."/>
        </authorList>
    </citation>
    <scope>NUCLEOTIDE SEQUENCE [LARGE SCALE GENOMIC DNA]</scope>
    <source>
        <strain evidence="4 5">S4</strain>
    </source>
</reference>